<accession>A0A087TAW7</accession>
<dbReference type="EMBL" id="KK114356">
    <property type="protein sequence ID" value="KFM62256.1"/>
    <property type="molecule type" value="Genomic_DNA"/>
</dbReference>
<sequence length="40" mass="4697">MKIRKIYPKMKKLLYWVNLGLESTIKSKSGSKRAENSKIQ</sequence>
<organism evidence="1 2">
    <name type="scientific">Stegodyphus mimosarum</name>
    <name type="common">African social velvet spider</name>
    <dbReference type="NCBI Taxonomy" id="407821"/>
    <lineage>
        <taxon>Eukaryota</taxon>
        <taxon>Metazoa</taxon>
        <taxon>Ecdysozoa</taxon>
        <taxon>Arthropoda</taxon>
        <taxon>Chelicerata</taxon>
        <taxon>Arachnida</taxon>
        <taxon>Araneae</taxon>
        <taxon>Araneomorphae</taxon>
        <taxon>Entelegynae</taxon>
        <taxon>Eresoidea</taxon>
        <taxon>Eresidae</taxon>
        <taxon>Stegodyphus</taxon>
    </lineage>
</organism>
<keyword evidence="2" id="KW-1185">Reference proteome</keyword>
<reference evidence="1 2" key="1">
    <citation type="submission" date="2013-11" db="EMBL/GenBank/DDBJ databases">
        <title>Genome sequencing of Stegodyphus mimosarum.</title>
        <authorList>
            <person name="Bechsgaard J."/>
        </authorList>
    </citation>
    <scope>NUCLEOTIDE SEQUENCE [LARGE SCALE GENOMIC DNA]</scope>
</reference>
<protein>
    <submittedName>
        <fullName evidence="1">Uncharacterized protein</fullName>
    </submittedName>
</protein>
<dbReference type="AlphaFoldDB" id="A0A087TAW7"/>
<name>A0A087TAW7_STEMI</name>
<evidence type="ECO:0000313" key="2">
    <source>
        <dbReference type="Proteomes" id="UP000054359"/>
    </source>
</evidence>
<dbReference type="Proteomes" id="UP000054359">
    <property type="component" value="Unassembled WGS sequence"/>
</dbReference>
<feature type="non-terminal residue" evidence="1">
    <location>
        <position position="40"/>
    </location>
</feature>
<gene>
    <name evidence="1" type="ORF">X975_06525</name>
</gene>
<proteinExistence type="predicted"/>
<evidence type="ECO:0000313" key="1">
    <source>
        <dbReference type="EMBL" id="KFM62256.1"/>
    </source>
</evidence>